<dbReference type="Gene3D" id="1.20.1250.20">
    <property type="entry name" value="MFS general substrate transporter like domains"/>
    <property type="match status" value="2"/>
</dbReference>
<reference evidence="7" key="1">
    <citation type="submission" date="2017-01" db="EMBL/GenBank/DDBJ databases">
        <authorList>
            <person name="Varghese N."/>
            <person name="Submissions S."/>
        </authorList>
    </citation>
    <scope>NUCLEOTIDE SEQUENCE [LARGE SCALE GENOMIC DNA]</scope>
    <source>
        <strain evidence="7">ATCC 12950</strain>
    </source>
</reference>
<evidence type="ECO:0000313" key="7">
    <source>
        <dbReference type="Proteomes" id="UP000186096"/>
    </source>
</evidence>
<dbReference type="SUPFAM" id="SSF103473">
    <property type="entry name" value="MFS general substrate transporter"/>
    <property type="match status" value="1"/>
</dbReference>
<dbReference type="GO" id="GO:0022857">
    <property type="term" value="F:transmembrane transporter activity"/>
    <property type="evidence" value="ECO:0007669"/>
    <property type="project" value="InterPro"/>
</dbReference>
<feature type="transmembrane region" description="Helical" evidence="5">
    <location>
        <begin position="35"/>
        <end position="57"/>
    </location>
</feature>
<dbReference type="OrthoDB" id="151222at2"/>
<dbReference type="Proteomes" id="UP000186096">
    <property type="component" value="Unassembled WGS sequence"/>
</dbReference>
<evidence type="ECO:0000256" key="3">
    <source>
        <dbReference type="ARBA" id="ARBA00022989"/>
    </source>
</evidence>
<dbReference type="InterPro" id="IPR036259">
    <property type="entry name" value="MFS_trans_sf"/>
</dbReference>
<keyword evidence="7" id="KW-1185">Reference proteome</keyword>
<feature type="transmembrane region" description="Helical" evidence="5">
    <location>
        <begin position="241"/>
        <end position="265"/>
    </location>
</feature>
<dbReference type="EMBL" id="FTNI01000004">
    <property type="protein sequence ID" value="SIQ91484.1"/>
    <property type="molecule type" value="Genomic_DNA"/>
</dbReference>
<keyword evidence="3 5" id="KW-1133">Transmembrane helix</keyword>
<accession>A0A1N6WMZ8</accession>
<protein>
    <submittedName>
        <fullName evidence="6">Fucose permease</fullName>
    </submittedName>
</protein>
<feature type="transmembrane region" description="Helical" evidence="5">
    <location>
        <begin position="160"/>
        <end position="180"/>
    </location>
</feature>
<feature type="transmembrane region" description="Helical" evidence="5">
    <location>
        <begin position="94"/>
        <end position="112"/>
    </location>
</feature>
<feature type="transmembrane region" description="Helical" evidence="5">
    <location>
        <begin position="364"/>
        <end position="383"/>
    </location>
</feature>
<comment type="subcellular location">
    <subcellularLocation>
        <location evidence="1">Membrane</location>
        <topology evidence="1">Multi-pass membrane protein</topology>
    </subcellularLocation>
</comment>
<gene>
    <name evidence="6" type="ORF">SAMN05421833_104279</name>
</gene>
<feature type="transmembrane region" description="Helical" evidence="5">
    <location>
        <begin position="212"/>
        <end position="235"/>
    </location>
</feature>
<dbReference type="Pfam" id="PF07690">
    <property type="entry name" value="MFS_1"/>
    <property type="match status" value="1"/>
</dbReference>
<evidence type="ECO:0000256" key="1">
    <source>
        <dbReference type="ARBA" id="ARBA00004141"/>
    </source>
</evidence>
<keyword evidence="4 5" id="KW-0472">Membrane</keyword>
<dbReference type="InterPro" id="IPR051788">
    <property type="entry name" value="MFS_Transporter"/>
</dbReference>
<proteinExistence type="predicted"/>
<dbReference type="InterPro" id="IPR011701">
    <property type="entry name" value="MFS"/>
</dbReference>
<dbReference type="STRING" id="58117.SAMN05421833_104279"/>
<keyword evidence="2 5" id="KW-0812">Transmembrane</keyword>
<name>A0A1N6WMZ8_9ACTN</name>
<dbReference type="AlphaFoldDB" id="A0A1N6WMZ8"/>
<organism evidence="6 7">
    <name type="scientific">Microbispora rosea</name>
    <dbReference type="NCBI Taxonomy" id="58117"/>
    <lineage>
        <taxon>Bacteria</taxon>
        <taxon>Bacillati</taxon>
        <taxon>Actinomycetota</taxon>
        <taxon>Actinomycetes</taxon>
        <taxon>Streptosporangiales</taxon>
        <taxon>Streptosporangiaceae</taxon>
        <taxon>Microbispora</taxon>
    </lineage>
</organism>
<evidence type="ECO:0000256" key="2">
    <source>
        <dbReference type="ARBA" id="ARBA00022692"/>
    </source>
</evidence>
<dbReference type="PANTHER" id="PTHR23514:SF13">
    <property type="entry name" value="INNER MEMBRANE PROTEIN YBJJ"/>
    <property type="match status" value="1"/>
</dbReference>
<dbReference type="RefSeq" id="WP_159454749.1">
    <property type="nucleotide sequence ID" value="NZ_FTNI01000004.1"/>
</dbReference>
<sequence length="408" mass="40295">MRRARAAVTAVFAVNGALIASLAVRTPSLKTDHGLTAGLLGLLTALVGVAALAATQVAGRLAARIGSAWVVRIAAVALPLALLGVGLAGGPVHLAAAMLLVGAANGLLDTAMNAQAVMVERAAHRPIMNGCHAAWSIGSVAGSLTGGAAAQAGMSLTTHYLILGAVVMAVVLMVGGRLSAEEPSAGPSTTRTDDGAGRRGWRGWRAGWTRRVLLLGALGAAVLACEGAVITWSGVFLHEDLGASLGVASLGLVAFTACQTAGRLVGDRLSARHPARVLVRSGTALAAAGLTAVVVAPTPILAVAGFALAGLGLATPLPLIFSAAGHAGTEEGGTGATAAVARLTTMTYSAMLLAPALVGRVAQALGLAWTLALLVPLLATVAWKAPVVARTPSSTPPVVPAGVPDGAL</sequence>
<evidence type="ECO:0000256" key="4">
    <source>
        <dbReference type="ARBA" id="ARBA00023136"/>
    </source>
</evidence>
<dbReference type="CDD" id="cd17393">
    <property type="entry name" value="MFS_MosC_like"/>
    <property type="match status" value="1"/>
</dbReference>
<feature type="transmembrane region" description="Helical" evidence="5">
    <location>
        <begin position="133"/>
        <end position="154"/>
    </location>
</feature>
<dbReference type="PANTHER" id="PTHR23514">
    <property type="entry name" value="BYPASS OF STOP CODON PROTEIN 6"/>
    <property type="match status" value="1"/>
</dbReference>
<evidence type="ECO:0000256" key="5">
    <source>
        <dbReference type="SAM" id="Phobius"/>
    </source>
</evidence>
<evidence type="ECO:0000313" key="6">
    <source>
        <dbReference type="EMBL" id="SIQ91484.1"/>
    </source>
</evidence>
<feature type="transmembrane region" description="Helical" evidence="5">
    <location>
        <begin position="69"/>
        <end position="88"/>
    </location>
</feature>
<dbReference type="GO" id="GO:0016020">
    <property type="term" value="C:membrane"/>
    <property type="evidence" value="ECO:0007669"/>
    <property type="project" value="UniProtKB-SubCell"/>
</dbReference>